<accession>E6UKR2</accession>
<gene>
    <name evidence="1" type="ordered locus">Rumal_3828</name>
</gene>
<evidence type="ECO:0000313" key="1">
    <source>
        <dbReference type="EMBL" id="ADU24258.1"/>
    </source>
</evidence>
<name>E6UKR2_RUMA7</name>
<reference evidence="2" key="1">
    <citation type="journal article" date="2011" name="J. Bacteriol.">
        <title>Complete genome of the cellulolytic ruminal bacterium Ruminococcus albus 7.</title>
        <authorList>
            <person name="Suen G."/>
            <person name="Stevenson D.M."/>
            <person name="Bruce D.C."/>
            <person name="Chertkov O."/>
            <person name="Copeland A."/>
            <person name="Cheng J.F."/>
            <person name="Detter C."/>
            <person name="Detter J.C."/>
            <person name="Goodwin L.A."/>
            <person name="Han C.S."/>
            <person name="Hauser L.J."/>
            <person name="Ivanova N.N."/>
            <person name="Kyrpides N.C."/>
            <person name="Land M.L."/>
            <person name="Lapidus A."/>
            <person name="Lucas S."/>
            <person name="Ovchinnikova G."/>
            <person name="Pitluck S."/>
            <person name="Tapia R."/>
            <person name="Woyke T."/>
            <person name="Boyum J."/>
            <person name="Mead D."/>
            <person name="Weimer P.J."/>
        </authorList>
    </citation>
    <scope>NUCLEOTIDE SEQUENCE [LARGE SCALE GENOMIC DNA]</scope>
    <source>
        <strain evidence="2">ATCC 27210 / DSM 20455 / JCM 14654 / NCDO 2250 / 7</strain>
        <plasmid evidence="2">pRUMAL02</plasmid>
    </source>
</reference>
<dbReference type="Gene3D" id="2.160.20.110">
    <property type="match status" value="1"/>
</dbReference>
<geneLocation type="plasmid" evidence="1 2">
    <name>pRUMAL02</name>
</geneLocation>
<dbReference type="OrthoDB" id="2065929at2"/>
<dbReference type="KEGG" id="ral:Rumal_3828"/>
<sequence>MKNKSNNKRRSNLFKRVVCLVLSAAILISDSYILTVLDDIGINLLPVVYAEETRNISTISELVQYSKEYDASHAKDTLNISIASNGVGTYQTSDTQYSYDEFISIGNSSSNAFEGTVNITVLASSYFNFSKPLFGYIKDSAQVTVSGGSSSGYLELRRPMTSNLMPIFAENVIHDTDTTKYDPADESQYTNWRIRINYFHEEGEASVVTNFPSVIGRIDDNSKLSLDILNDAQYTNNGEEYKADIQATASGVNAGLICGTLGENAEIKVSVGGSNTNFSVTSASGNAGGLIGEMESGSRVILDGSNITGGSNRTITASNGYAGGLVGKATNASIVFDNGFNVNEHINGKNGAGSIAGYYISGSGTTFDLDKAQISCTVTSANAGGLFGVLETSGDFSLAGAKDAETGDDSYSISTTVANQPQNAVYGGLIGLYKTSALVNTLTIGEIALTTNGTGNCAGLVGKIDDSNPAYITVNGSSVTNNIKSSFCGVVNNAGNAGHFLDIGDFTLSGSSHSGLVGTMNCGVIRLTGTTDLSGTTSSDAQLVNKRGNTLIYGVGDGSTSGWLFKRGTAAAVDDIGNWGEVVRVASDGSGDVFEFDSSAHTVTVASSTTSISTPAQFIATAVNMQINQGDRGALQFAQDSNDDTKTVSDTLLSSLTTISISGTINLAGTGVMGLMRDDGKKTTFSGNTATETDVAFSGTINGGGIVNLAIGEPYGIRGTSALTTNGDGNGRLHGHAKVGLLSVSDDATISSLTIGGTIDTKASIEMYLGGFVGQSKGDLSLTSVTNTIRIDGSFSSDKSQYIGGMIGEVEGNGSVISISGSNKSVISLNGHKTTYASNGIGFVEDNTVTVSFSDYTLGNTSSTSSASLSNTSGADYARCGGMIGVINGSTKNKTVNFNDVSISYYDLNLTASECAGGVLGYKWDNTEVNIGNTGTTGIVVSYGDVDQTAVSAAGLVHTATGHWAVSKLKINNTDFGLINTTNYGVLVNKGDGLFMEIKSSSGSNNGFDLSTGNTVTNTGSTLTVYDELVAYSASVDDSGNSNVLNNGNGVVSIHTASGTVVGGKYSNQITSPNSLNNNKFTRYYYDLDVIRAAVTSGSYPSGSTTAEQNAYKLMMWNLKQYASSGIQSYFTSSNNATEPLTGDFDLSKVSYYPINRASSDVSIGAASFTFNNKNIEDSVVAGTTYRSTVSNNSQHYLMHSGLFNNVTSNLSIGDNITLSGSIGKHENGSGAIVTGTLGGLTEGTTSFSNTTGKLITLNGLTVNAADNYTPEGESSAVTTYKPVLINRINNHVSLSLNGVKTAANSYVATGGGVNTAGSSLIGTVGTRDGDNKATSDSISLTFNDIRLDARTDSNKSVEALSGLSTAYGTTQGVFTRATLLEEFIFNNNSDCKGVYNYRLSEDWNSSTKAAIHNVTYGYEITGTSEFVGMQDHYVDLLGKTDPTSYDNTQDETEYSFADFLPYVAVRNYSEASDTQRSREIMVNHTNVSITDGCGTYNDPYIIDTNGQIEVIAKILEQGEVSDGFTINVPNITAVSGTNFTYETWHTNDHILLTFNNGTYKASTATYNHTTAQLAKYLAGAYYKITKVEKEGEDDTVTYESITISSASFNGLGGTSNEYAFHGVIVGDTDTATYPLVNNTGSPLIKTSHGSVVKDLNINVRNENISRTQENNTQKFVISGGCSNYGAVIGQILGGDNIIDNVAVDFTDSTIKVEGSSANVIPVGGYVGVVASGALIFRGMNGKNHAGLTTGIVKDGTTSIAMDSTDWLYVNPIIGRVLNGYAVYEAGTNSSSNDYKYSESNVTMKNGTKNYSIADIDPDIDKVEVSAYTQKGTTGYYTTNVTIPNAQSLYVLSLLMQSRTIGNDKYGTALKVLNSDSYDSTVKQAMHHGKYDKVGTADNSDYNSYAKYDTVGVDTVNGIKYAPYIVERYTSAVGEKYYVLSLTNNKTVCNMTLTGSDADWYLPDGFKGVGYIGYDKSTSDGISLHKFNGNEKTIHLNMSLNHYSDSTDNYCPSSGNVGFGLFSSIKHNSQAQGGAVTADNLETDDYKIKNLNLTGTIDYNVADVTEYSSSNVYKDKYIDVGGFAGYCGYSEANDLRIEGIDLSGLTINGFKTAGGLFGYLKMAASNVYLAKISNITASNGTLTVTSKDYVGGIVGRCEQIGLTIDSLTLDNLSIVSYFYETGTITYNNGAGGIIGWAANASTNQPITLSNITVGSSTAISNLRIGYPNKAPYTNTNNVDNYYQIAVGGLVGRSMTNKNSSYSYSMIIEHCYVYNVDFYGHRVAGIIGHDAAGSGKTASGSYLLMSDVHVVSSNSASINGIKKLSNLGDRGCGGLVGVMWNDKNKDFIDCSVEGYTLRSYNDTGGISSNMQTGGTVTIKNFKATDLNIYSNYHGSLFGYLKCTTNGYNILLDNIQFNNYVDEEGVVHKHSNGYIEKKYGYLVGNNGGCVIKLVGLTRQHLENTAHDHLNRIVGAKNSDSNYNYGSGGYIIFADTLGKSTTTATAGTKQSDLSDKTNVTAKSPWVTVSPSINISGTEADSTQVLTGDSIMSNYLAADTLSNYNGVDTAGIISSLADVNSTAKTNYAGFRDAQLFSTYEDEMGDGSLPEGVSNFAVIAVDNNGLRDDLNTAINSYVQMLTHTTDVYSRTNNNGNVYKVQIYRCTYDSTEQVFVKTASSDGLTRDTNGFYPSVEHPDTDADTACFTLVDIQFLNPSNSNEVAYHVYVPVLIKKLLKFNFKASSLPGTVYDYTNYVYKTSSHTTEDKWGTPSVTNLGTPVTMYFRYDYTSNVSEWQEMINNGESLMWHTNNKLQLKTAASNLPFNTRMVLVDANNNDRAYFAKASDTGVFTKNTNSDQNDYFVDLTKFKNGSDYFAAKNFGERLLISASTTSSSAATKAYVISAAGESVYVTATIGSETTRSNFRPATDAEISDSSKTKYYLTVDGVTSLPPAGLTESYYITFFTDTADDPLRVIIGGSAPSLSSSPQNSEISKHTLKCTNQTESALILGNIFKQEFTKFETENAQSGLVNNSCDYFEADITVKISVNNDNDEAETIIRYLNNDSIEVYHSILLGLTKNDGTTVENTIYGTPTYTVNTAKAASGIYGTISSTFSDSAVDISGFSIPSPNNTSSFIQIGDLDYNIKPLLVEKIGSTYGGAIISVNGLRVHFDYLNIPNQFPYQPSTVEGQNTVGTTVKAYSTLDSDYTNIAYSSIREEMADSNAVKYHSETPSSATLVYVVDTSDDIDIVKNYNMLGINPIDEAEYFNNIITADGTYNAVSFVDSAQAGKIRWTLSLEKKNESGAYETVKMSDYVSGNVTVGNRTSGAVFSASGNTFIYDEDYTTPMDITKLTTIYAMKTGDDLEALVDGDGNPVTGVYANYKVTLSATLYTGSEALSGDLSSRKIDNSTVSDYIKYTNAKVKSSWVNPSN</sequence>
<keyword evidence="1" id="KW-0614">Plasmid</keyword>
<organism evidence="1 2">
    <name type="scientific">Ruminococcus albus (strain ATCC 27210 / DSM 20455 / JCM 14654 / NCDO 2250 / 7)</name>
    <dbReference type="NCBI Taxonomy" id="697329"/>
    <lineage>
        <taxon>Bacteria</taxon>
        <taxon>Bacillati</taxon>
        <taxon>Bacillota</taxon>
        <taxon>Clostridia</taxon>
        <taxon>Eubacteriales</taxon>
        <taxon>Oscillospiraceae</taxon>
        <taxon>Ruminococcus</taxon>
    </lineage>
</organism>
<evidence type="ECO:0000313" key="2">
    <source>
        <dbReference type="Proteomes" id="UP000006919"/>
    </source>
</evidence>
<dbReference type="EMBL" id="CP002405">
    <property type="protein sequence ID" value="ADU24258.1"/>
    <property type="molecule type" value="Genomic_DNA"/>
</dbReference>
<dbReference type="Proteomes" id="UP000006919">
    <property type="component" value="Plasmid pRUMAL02"/>
</dbReference>
<dbReference type="RefSeq" id="WP_013483799.1">
    <property type="nucleotide sequence ID" value="NC_014825.1"/>
</dbReference>
<proteinExistence type="predicted"/>
<dbReference type="HOGENOM" id="CLU_000230_0_0_9"/>
<protein>
    <submittedName>
        <fullName evidence="1">Uncharacterized protein</fullName>
    </submittedName>
</protein>